<dbReference type="RefSeq" id="WP_344062858.1">
    <property type="nucleotide sequence ID" value="NZ_BAAAPN010000025.1"/>
</dbReference>
<evidence type="ECO:0000313" key="1">
    <source>
        <dbReference type="EMBL" id="GAA1751309.1"/>
    </source>
</evidence>
<evidence type="ECO:0000313" key="2">
    <source>
        <dbReference type="Proteomes" id="UP001501475"/>
    </source>
</evidence>
<gene>
    <name evidence="1" type="ORF">GCM10009810_09550</name>
</gene>
<sequence length="199" mass="21142">MPRVVFLTHPQVVVDPAVPVPGWGLSEVGRARAAALAGGAWLRDVTSVWSSDERKAIECADLLAGALPRQRHTGLGENDRSATGFVPPAEFEALADAFFAEPSRSVRGWATAADEQERIVAAVEDVLADPASGDGDVVIVSHGAVGTLLWCALSGVPIARAYDQPGQGHFYTFDRDTRRVLSGWRPLDEVAGQGDESGR</sequence>
<dbReference type="Pfam" id="PF00300">
    <property type="entry name" value="His_Phos_1"/>
    <property type="match status" value="1"/>
</dbReference>
<organism evidence="1 2">
    <name type="scientific">Nostocoides vanveenii</name>
    <dbReference type="NCBI Taxonomy" id="330835"/>
    <lineage>
        <taxon>Bacteria</taxon>
        <taxon>Bacillati</taxon>
        <taxon>Actinomycetota</taxon>
        <taxon>Actinomycetes</taxon>
        <taxon>Micrococcales</taxon>
        <taxon>Intrasporangiaceae</taxon>
        <taxon>Nostocoides</taxon>
    </lineage>
</organism>
<dbReference type="CDD" id="cd07040">
    <property type="entry name" value="HP"/>
    <property type="match status" value="1"/>
</dbReference>
<proteinExistence type="predicted"/>
<dbReference type="Gene3D" id="3.40.50.1240">
    <property type="entry name" value="Phosphoglycerate mutase-like"/>
    <property type="match status" value="1"/>
</dbReference>
<dbReference type="Proteomes" id="UP001501475">
    <property type="component" value="Unassembled WGS sequence"/>
</dbReference>
<comment type="caution">
    <text evidence="1">The sequence shown here is derived from an EMBL/GenBank/DDBJ whole genome shotgun (WGS) entry which is preliminary data.</text>
</comment>
<reference evidence="1 2" key="1">
    <citation type="journal article" date="2019" name="Int. J. Syst. Evol. Microbiol.">
        <title>The Global Catalogue of Microorganisms (GCM) 10K type strain sequencing project: providing services to taxonomists for standard genome sequencing and annotation.</title>
        <authorList>
            <consortium name="The Broad Institute Genomics Platform"/>
            <consortium name="The Broad Institute Genome Sequencing Center for Infectious Disease"/>
            <person name="Wu L."/>
            <person name="Ma J."/>
        </authorList>
    </citation>
    <scope>NUCLEOTIDE SEQUENCE [LARGE SCALE GENOMIC DNA]</scope>
    <source>
        <strain evidence="1 2">JCM 15591</strain>
    </source>
</reference>
<dbReference type="SUPFAM" id="SSF53254">
    <property type="entry name" value="Phosphoglycerate mutase-like"/>
    <property type="match status" value="1"/>
</dbReference>
<name>A0ABN2KA92_9MICO</name>
<protein>
    <submittedName>
        <fullName evidence="1">Histidine phosphatase family protein</fullName>
    </submittedName>
</protein>
<accession>A0ABN2KA92</accession>
<dbReference type="InterPro" id="IPR013078">
    <property type="entry name" value="His_Pase_superF_clade-1"/>
</dbReference>
<keyword evidence="2" id="KW-1185">Reference proteome</keyword>
<dbReference type="EMBL" id="BAAAPN010000025">
    <property type="protein sequence ID" value="GAA1751309.1"/>
    <property type="molecule type" value="Genomic_DNA"/>
</dbReference>
<dbReference type="InterPro" id="IPR029033">
    <property type="entry name" value="His_PPase_superfam"/>
</dbReference>